<keyword evidence="7 8" id="KW-0472">Membrane</keyword>
<dbReference type="GO" id="GO:0005886">
    <property type="term" value="C:plasma membrane"/>
    <property type="evidence" value="ECO:0007669"/>
    <property type="project" value="UniProtKB-SubCell"/>
</dbReference>
<name>A0A095ZCW1_9BURK</name>
<dbReference type="Proteomes" id="UP000029629">
    <property type="component" value="Unassembled WGS sequence"/>
</dbReference>
<feature type="domain" description="ABC transmembrane type-2" evidence="9">
    <location>
        <begin position="130"/>
        <end position="370"/>
    </location>
</feature>
<dbReference type="RefSeq" id="WP_036556802.1">
    <property type="nucleotide sequence ID" value="NZ_JRNI01000001.1"/>
</dbReference>
<dbReference type="EMBL" id="JRNI01000001">
    <property type="protein sequence ID" value="KGF32590.1"/>
    <property type="molecule type" value="Genomic_DNA"/>
</dbReference>
<feature type="transmembrane region" description="Helical" evidence="8">
    <location>
        <begin position="257"/>
        <end position="281"/>
    </location>
</feature>
<evidence type="ECO:0000256" key="7">
    <source>
        <dbReference type="ARBA" id="ARBA00023136"/>
    </source>
</evidence>
<keyword evidence="4" id="KW-1003">Cell membrane</keyword>
<keyword evidence="3" id="KW-0813">Transport</keyword>
<evidence type="ECO:0000313" key="10">
    <source>
        <dbReference type="EMBL" id="KGF32590.1"/>
    </source>
</evidence>
<evidence type="ECO:0000256" key="2">
    <source>
        <dbReference type="ARBA" id="ARBA00007783"/>
    </source>
</evidence>
<keyword evidence="6 8" id="KW-1133">Transmembrane helix</keyword>
<feature type="transmembrane region" description="Helical" evidence="8">
    <location>
        <begin position="20"/>
        <end position="41"/>
    </location>
</feature>
<evidence type="ECO:0000313" key="11">
    <source>
        <dbReference type="Proteomes" id="UP000029629"/>
    </source>
</evidence>
<dbReference type="PANTHER" id="PTHR30294:SF47">
    <property type="entry name" value="INNER MEMBRANE TRANSPORT PERMEASE YHHJ"/>
    <property type="match status" value="1"/>
</dbReference>
<dbReference type="PANTHER" id="PTHR30294">
    <property type="entry name" value="MEMBRANE COMPONENT OF ABC TRANSPORTER YHHJ-RELATED"/>
    <property type="match status" value="1"/>
</dbReference>
<feature type="transmembrane region" description="Helical" evidence="8">
    <location>
        <begin position="345"/>
        <end position="364"/>
    </location>
</feature>
<dbReference type="InterPro" id="IPR051449">
    <property type="entry name" value="ABC-2_transporter_component"/>
</dbReference>
<gene>
    <name evidence="10" type="ORF">HMPREF2130_00100</name>
</gene>
<feature type="transmembrane region" description="Helical" evidence="8">
    <location>
        <begin position="176"/>
        <end position="200"/>
    </location>
</feature>
<sequence>MWITLRNIWFLCIKELKSVLSDYVLMGLIIVMFSVASYSVAKGMAVEVKNGSVAVVNEDQSPLSWRIIDALRPPHFKKPELINLDEIDESMNNGKYIFILVIPKDYEKNLLQQRAPELQLLIDATAVSQAGLGASFIQQVVVAETAAYFSKDHPLSGLPMSLVTKVLFNPNADYTWFAGPMQIVANAGLLAMLLVGAAIIREKERGTIEHLLVMPVNALEIALSKVIGNAIVITAASIGSLYLVVSLWLGVPLVGSVPIFLLSLVIFLFAVGSLGILLGTFAPTMPQFGLLVIPVYVIMRLLSGGESPREGMPDWVQIITLFSPQTQFAMTTQNLLLRQAGLETVWPNLIYMSLMAIVFFAFALSRFKKMLANQG</sequence>
<dbReference type="InterPro" id="IPR013525">
    <property type="entry name" value="ABC2_TM"/>
</dbReference>
<dbReference type="PROSITE" id="PS51012">
    <property type="entry name" value="ABC_TM2"/>
    <property type="match status" value="1"/>
</dbReference>
<organism evidence="10 11">
    <name type="scientific">Oligella urethralis DNF00040</name>
    <dbReference type="NCBI Taxonomy" id="1401065"/>
    <lineage>
        <taxon>Bacteria</taxon>
        <taxon>Pseudomonadati</taxon>
        <taxon>Pseudomonadota</taxon>
        <taxon>Betaproteobacteria</taxon>
        <taxon>Burkholderiales</taxon>
        <taxon>Alcaligenaceae</taxon>
        <taxon>Oligella</taxon>
    </lineage>
</organism>
<feature type="transmembrane region" description="Helical" evidence="8">
    <location>
        <begin position="221"/>
        <end position="245"/>
    </location>
</feature>
<dbReference type="GO" id="GO:0140359">
    <property type="term" value="F:ABC-type transporter activity"/>
    <property type="evidence" value="ECO:0007669"/>
    <property type="project" value="InterPro"/>
</dbReference>
<reference evidence="10 11" key="1">
    <citation type="submission" date="2014-07" db="EMBL/GenBank/DDBJ databases">
        <authorList>
            <person name="McCorrison J."/>
            <person name="Sanka R."/>
            <person name="Torralba M."/>
            <person name="Gillis M."/>
            <person name="Haft D.H."/>
            <person name="Methe B."/>
            <person name="Sutton G."/>
            <person name="Nelson K.E."/>
        </authorList>
    </citation>
    <scope>NUCLEOTIDE SEQUENCE [LARGE SCALE GENOMIC DNA]</scope>
    <source>
        <strain evidence="10 11">DNF00040</strain>
    </source>
</reference>
<evidence type="ECO:0000256" key="4">
    <source>
        <dbReference type="ARBA" id="ARBA00022475"/>
    </source>
</evidence>
<dbReference type="InterPro" id="IPR047817">
    <property type="entry name" value="ABC2_TM_bact-type"/>
</dbReference>
<evidence type="ECO:0000256" key="3">
    <source>
        <dbReference type="ARBA" id="ARBA00022448"/>
    </source>
</evidence>
<comment type="similarity">
    <text evidence="2">Belongs to the ABC-2 integral membrane protein family.</text>
</comment>
<dbReference type="Gene3D" id="3.40.1710.10">
    <property type="entry name" value="abc type-2 transporter like domain"/>
    <property type="match status" value="1"/>
</dbReference>
<evidence type="ECO:0000259" key="9">
    <source>
        <dbReference type="PROSITE" id="PS51012"/>
    </source>
</evidence>
<feature type="transmembrane region" description="Helical" evidence="8">
    <location>
        <begin position="288"/>
        <end position="305"/>
    </location>
</feature>
<evidence type="ECO:0000256" key="5">
    <source>
        <dbReference type="ARBA" id="ARBA00022692"/>
    </source>
</evidence>
<keyword evidence="11" id="KW-1185">Reference proteome</keyword>
<dbReference type="Pfam" id="PF12698">
    <property type="entry name" value="ABC2_membrane_3"/>
    <property type="match status" value="1"/>
</dbReference>
<keyword evidence="5 8" id="KW-0812">Transmembrane</keyword>
<accession>A0A095ZCW1</accession>
<proteinExistence type="inferred from homology"/>
<comment type="caution">
    <text evidence="10">The sequence shown here is derived from an EMBL/GenBank/DDBJ whole genome shotgun (WGS) entry which is preliminary data.</text>
</comment>
<dbReference type="AlphaFoldDB" id="A0A095ZCW1"/>
<dbReference type="OrthoDB" id="9808686at2"/>
<protein>
    <submittedName>
        <fullName evidence="10">Membrane protein</fullName>
    </submittedName>
</protein>
<evidence type="ECO:0000256" key="1">
    <source>
        <dbReference type="ARBA" id="ARBA00004651"/>
    </source>
</evidence>
<evidence type="ECO:0000256" key="8">
    <source>
        <dbReference type="SAM" id="Phobius"/>
    </source>
</evidence>
<evidence type="ECO:0000256" key="6">
    <source>
        <dbReference type="ARBA" id="ARBA00022989"/>
    </source>
</evidence>
<dbReference type="eggNOG" id="COG0842">
    <property type="taxonomic scope" value="Bacteria"/>
</dbReference>
<comment type="subcellular location">
    <subcellularLocation>
        <location evidence="1">Cell membrane</location>
        <topology evidence="1">Multi-pass membrane protein</topology>
    </subcellularLocation>
</comment>